<dbReference type="GO" id="GO:0005829">
    <property type="term" value="C:cytosol"/>
    <property type="evidence" value="ECO:0007669"/>
    <property type="project" value="TreeGrafter"/>
</dbReference>
<dbReference type="Proteomes" id="UP000011705">
    <property type="component" value="Chromosome"/>
</dbReference>
<proteinExistence type="predicted"/>
<dbReference type="InterPro" id="IPR006935">
    <property type="entry name" value="Helicase/UvrB_N"/>
</dbReference>
<dbReference type="SUPFAM" id="SSF52540">
    <property type="entry name" value="P-loop containing nucleoside triphosphate hydrolases"/>
    <property type="match status" value="2"/>
</dbReference>
<dbReference type="SMART" id="SM00487">
    <property type="entry name" value="DEXDc"/>
    <property type="match status" value="1"/>
</dbReference>
<comment type="caution">
    <text evidence="2">The sequence shown here is derived from an EMBL/GenBank/DDBJ whole genome shotgun (WGS) entry which is preliminary data.</text>
</comment>
<dbReference type="GO" id="GO:0016787">
    <property type="term" value="F:hydrolase activity"/>
    <property type="evidence" value="ECO:0007669"/>
    <property type="project" value="InterPro"/>
</dbReference>
<dbReference type="PATRIC" id="fig|999432.5.peg.1452"/>
<dbReference type="HOGENOM" id="CLU_007363_1_0_12"/>
<dbReference type="Gene3D" id="3.90.1570.30">
    <property type="match status" value="1"/>
</dbReference>
<reference evidence="2" key="1">
    <citation type="submission" date="2012-01" db="EMBL/GenBank/DDBJ databases">
        <title>The Genome Sequence of Treponema denticola H-22.</title>
        <authorList>
            <consortium name="The Broad Institute Genome Sequencing Platform"/>
            <person name="Earl A."/>
            <person name="Ward D."/>
            <person name="Feldgarden M."/>
            <person name="Gevers D."/>
            <person name="Blanton J.M."/>
            <person name="Fenno C.J."/>
            <person name="Baranova O.V."/>
            <person name="Mathney J."/>
            <person name="Dewhirst F.E."/>
            <person name="Izard J."/>
            <person name="Young S.K."/>
            <person name="Zeng Q."/>
            <person name="Gargeya S."/>
            <person name="Fitzgerald M."/>
            <person name="Haas B."/>
            <person name="Abouelleil A."/>
            <person name="Alvarado L."/>
            <person name="Arachchi H.M."/>
            <person name="Berlin A."/>
            <person name="Chapman S.B."/>
            <person name="Gearin G."/>
            <person name="Goldberg J."/>
            <person name="Griggs A."/>
            <person name="Gujja S."/>
            <person name="Hansen M."/>
            <person name="Heiman D."/>
            <person name="Howarth C."/>
            <person name="Larimer J."/>
            <person name="Lui A."/>
            <person name="MacDonald P.J.P."/>
            <person name="McCowen C."/>
            <person name="Montmayeur A."/>
            <person name="Murphy C."/>
            <person name="Neiman D."/>
            <person name="Pearson M."/>
            <person name="Priest M."/>
            <person name="Roberts A."/>
            <person name="Saif S."/>
            <person name="Shea T."/>
            <person name="Sisk P."/>
            <person name="Stolte C."/>
            <person name="Sykes S."/>
            <person name="Wortman J."/>
            <person name="Nusbaum C."/>
            <person name="Birren B."/>
        </authorList>
    </citation>
    <scope>NUCLEOTIDE SEQUENCE [LARGE SCALE GENOMIC DNA]</scope>
    <source>
        <strain evidence="2">H-22</strain>
    </source>
</reference>
<dbReference type="GO" id="GO:0005524">
    <property type="term" value="F:ATP binding"/>
    <property type="evidence" value="ECO:0007669"/>
    <property type="project" value="InterPro"/>
</dbReference>
<dbReference type="PANTHER" id="PTHR47396:SF1">
    <property type="entry name" value="ATP-DEPENDENT HELICASE IRC3-RELATED"/>
    <property type="match status" value="1"/>
</dbReference>
<dbReference type="GO" id="GO:0006304">
    <property type="term" value="P:DNA modification"/>
    <property type="evidence" value="ECO:0007669"/>
    <property type="project" value="InterPro"/>
</dbReference>
<dbReference type="Gene3D" id="3.40.50.300">
    <property type="entry name" value="P-loop containing nucleotide triphosphate hydrolases"/>
    <property type="match status" value="2"/>
</dbReference>
<sequence>MTEYKNNHNFRYDSLLPEQKARVYIDAYLEDAGWTVVNRDEFVPEAINAQAVRENILKGNKEADYILYLDGKAIGVLEAKRKENNLGLEVAEQAQNYGNILPGWIRAWKTPLPFIFLSNGETLLFKDMHDEKPSYKVLKKMLTPKDIVNLAGDDIDSEYAKLPSVPAVGAKGLRGCQFEAITKLELSFKQGFKKALIVLATGAGKTFTACTAAYRLLNYTSAKRVLFLVDRNNLGKQAEGEFGTYKLTETGNPFSDEYIVHRLKSVEKIGNASVVISTIQRLFAVLTGQEINDADDDEEMDNDENAPGKRIQFTGNILLPPDFFDVIIIDECHRSIYGDWRQVLTYFNNAKIIGLTATPTPEAEAFFNKNRVVNYTLEKSIADGVNVPPRVYRIKTEISETGGTIKDGEKIKKVSNWSGKRKIQKQHEDRQFTKTDIDRSVVIPAQIETVVQAYKDSIYESLYPDRKKDWTMIPKTLFFAKTESHAEDILEAIKKVFKNEFPNREIPEHYAKLITCKSGNSNQLISDFRNNKDFRIAITVTLVATGTDIRPLEILVFMRDIHSEVLYTQMKGRGCRTLADDKLRNVTTNAASKDFYYLVDAVGVTEHEKSMPTPGGNGDIKKVLPLKDLLEHLAHGELSDNNLELLADYLSNVNKKAESEDIIELNDLLGAITVKQLAVNIFESIAPESCSFPPYKDINEPNTERKILISPLINNVKARKKLLEINAGFIKIALEKQDTLIYAGFSKEQAKEYIATFETYLDDNKDEIEALRILYNQEKIAITYTMLKDLEKKLIAYNNQFKPEFLWTCYQTLDGESGKVKPLNRETELGVFTNLIQLVRYGYKLDDELVSLKRRFGSYFNLYCGQAWRKFTPEQIEIVRQIAEYIVQNGCITNIELNNAKHDLFVKAVPIFGADKLNAEMQTISKYLFYGKAA</sequence>
<dbReference type="EMBL" id="AGDV01000012">
    <property type="protein sequence ID" value="EMB33036.1"/>
    <property type="molecule type" value="Genomic_DNA"/>
</dbReference>
<dbReference type="PANTHER" id="PTHR47396">
    <property type="entry name" value="TYPE I RESTRICTION ENZYME ECOKI R PROTEIN"/>
    <property type="match status" value="1"/>
</dbReference>
<dbReference type="CDD" id="cd18032">
    <property type="entry name" value="DEXHc_RE_I_III_res"/>
    <property type="match status" value="1"/>
</dbReference>
<dbReference type="Pfam" id="PF04851">
    <property type="entry name" value="ResIII"/>
    <property type="match status" value="1"/>
</dbReference>
<dbReference type="GO" id="GO:0003677">
    <property type="term" value="F:DNA binding"/>
    <property type="evidence" value="ECO:0007669"/>
    <property type="project" value="InterPro"/>
</dbReference>
<protein>
    <recommendedName>
        <fullName evidence="1">Helicase ATP-binding domain-containing protein</fullName>
    </recommendedName>
</protein>
<evidence type="ECO:0000313" key="2">
    <source>
        <dbReference type="EMBL" id="EMB33036.1"/>
    </source>
</evidence>
<feature type="domain" description="Helicase ATP-binding" evidence="1">
    <location>
        <begin position="186"/>
        <end position="377"/>
    </location>
</feature>
<name>A0A0E2E434_TREDN</name>
<dbReference type="Pfam" id="PF08463">
    <property type="entry name" value="EcoEI_R_C"/>
    <property type="match status" value="1"/>
</dbReference>
<accession>A0A0E2E434</accession>
<dbReference type="InterPro" id="IPR050742">
    <property type="entry name" value="Helicase_Restrict-Modif_Enz"/>
</dbReference>
<dbReference type="RefSeq" id="WP_002684496.1">
    <property type="nucleotide sequence ID" value="NZ_CM001795.1"/>
</dbReference>
<dbReference type="PROSITE" id="PS51192">
    <property type="entry name" value="HELICASE_ATP_BIND_1"/>
    <property type="match status" value="1"/>
</dbReference>
<dbReference type="InterPro" id="IPR013670">
    <property type="entry name" value="EcoEI_R_C_dom"/>
</dbReference>
<dbReference type="AlphaFoldDB" id="A0A0E2E434"/>
<evidence type="ECO:0000259" key="1">
    <source>
        <dbReference type="PROSITE" id="PS51192"/>
    </source>
</evidence>
<gene>
    <name evidence="2" type="ORF">HMPREF9726_01397</name>
</gene>
<dbReference type="InterPro" id="IPR027417">
    <property type="entry name" value="P-loop_NTPase"/>
</dbReference>
<dbReference type="InterPro" id="IPR014001">
    <property type="entry name" value="Helicase_ATP-bd"/>
</dbReference>
<organism evidence="2">
    <name type="scientific">Treponema denticola H-22</name>
    <dbReference type="NCBI Taxonomy" id="999432"/>
    <lineage>
        <taxon>Bacteria</taxon>
        <taxon>Pseudomonadati</taxon>
        <taxon>Spirochaetota</taxon>
        <taxon>Spirochaetia</taxon>
        <taxon>Spirochaetales</taxon>
        <taxon>Treponemataceae</taxon>
        <taxon>Treponema</taxon>
    </lineage>
</organism>